<dbReference type="EMBL" id="BAAANS010000039">
    <property type="protein sequence ID" value="GAA2110460.1"/>
    <property type="molecule type" value="Genomic_DNA"/>
</dbReference>
<feature type="domain" description="Helix-turn-helix" evidence="2">
    <location>
        <begin position="53"/>
        <end position="101"/>
    </location>
</feature>
<feature type="region of interest" description="Disordered" evidence="1">
    <location>
        <begin position="1"/>
        <end position="20"/>
    </location>
</feature>
<protein>
    <recommendedName>
        <fullName evidence="2">Helix-turn-helix domain-containing protein</fullName>
    </recommendedName>
</protein>
<accession>A0ABN2XFV0</accession>
<evidence type="ECO:0000313" key="4">
    <source>
        <dbReference type="Proteomes" id="UP001500897"/>
    </source>
</evidence>
<proteinExistence type="predicted"/>
<evidence type="ECO:0000256" key="1">
    <source>
        <dbReference type="SAM" id="MobiDB-lite"/>
    </source>
</evidence>
<dbReference type="Proteomes" id="UP001500897">
    <property type="component" value="Unassembled WGS sequence"/>
</dbReference>
<name>A0ABN2XFV0_9ACTN</name>
<sequence length="107" mass="10890">MALSIVASPKVSAPPSLTSAEAAGSLGGPVLVSVPVAAPAGAADPTAPHEQLLLTIPDVMAQLQLGRSTVYDLIRTRRLPSVTIGRSRRVPVAAVRTFVAELAEVAA</sequence>
<evidence type="ECO:0000313" key="3">
    <source>
        <dbReference type="EMBL" id="GAA2110460.1"/>
    </source>
</evidence>
<dbReference type="Pfam" id="PF12728">
    <property type="entry name" value="HTH_17"/>
    <property type="match status" value="1"/>
</dbReference>
<dbReference type="NCBIfam" id="TIGR01764">
    <property type="entry name" value="excise"/>
    <property type="match status" value="1"/>
</dbReference>
<dbReference type="InterPro" id="IPR041657">
    <property type="entry name" value="HTH_17"/>
</dbReference>
<gene>
    <name evidence="3" type="ORF">GCM10009759_51760</name>
</gene>
<organism evidence="3 4">
    <name type="scientific">Kitasatospora saccharophila</name>
    <dbReference type="NCBI Taxonomy" id="407973"/>
    <lineage>
        <taxon>Bacteria</taxon>
        <taxon>Bacillati</taxon>
        <taxon>Actinomycetota</taxon>
        <taxon>Actinomycetes</taxon>
        <taxon>Kitasatosporales</taxon>
        <taxon>Streptomycetaceae</taxon>
        <taxon>Kitasatospora</taxon>
    </lineage>
</organism>
<keyword evidence="4" id="KW-1185">Reference proteome</keyword>
<comment type="caution">
    <text evidence="3">The sequence shown here is derived from an EMBL/GenBank/DDBJ whole genome shotgun (WGS) entry which is preliminary data.</text>
</comment>
<reference evidence="3 4" key="1">
    <citation type="journal article" date="2019" name="Int. J. Syst. Evol. Microbiol.">
        <title>The Global Catalogue of Microorganisms (GCM) 10K type strain sequencing project: providing services to taxonomists for standard genome sequencing and annotation.</title>
        <authorList>
            <consortium name="The Broad Institute Genomics Platform"/>
            <consortium name="The Broad Institute Genome Sequencing Center for Infectious Disease"/>
            <person name="Wu L."/>
            <person name="Ma J."/>
        </authorList>
    </citation>
    <scope>NUCLEOTIDE SEQUENCE [LARGE SCALE GENOMIC DNA]</scope>
    <source>
        <strain evidence="3 4">JCM 14559</strain>
    </source>
</reference>
<dbReference type="InterPro" id="IPR010093">
    <property type="entry name" value="SinI_DNA-bd"/>
</dbReference>
<evidence type="ECO:0000259" key="2">
    <source>
        <dbReference type="Pfam" id="PF12728"/>
    </source>
</evidence>